<organism evidence="2 3">
    <name type="scientific">Candidatus Chloroploca mongolica</name>
    <dbReference type="NCBI Taxonomy" id="2528176"/>
    <lineage>
        <taxon>Bacteria</taxon>
        <taxon>Bacillati</taxon>
        <taxon>Chloroflexota</taxon>
        <taxon>Chloroflexia</taxon>
        <taxon>Chloroflexales</taxon>
        <taxon>Chloroflexineae</taxon>
        <taxon>Oscillochloridaceae</taxon>
        <taxon>Candidatus Chloroploca</taxon>
    </lineage>
</organism>
<sequence length="155" mass="17307">MNDLMKTPSRDPDDRLDAVLRQELHWETPPEVSARLLALVPGNQVPAPAVPAPPRPQSWYSMLVLVLTAAAVGLSLGIAWQFYGTVGAELGLIAMVEQLRYAPLIGLQRIYDALPASRQVVAILLVIRDQIHWLLLAIMLWLAFDQQPQRQTVRN</sequence>
<gene>
    <name evidence="2" type="ORF">EYB53_005870</name>
</gene>
<keyword evidence="3" id="KW-1185">Reference proteome</keyword>
<comment type="caution">
    <text evidence="2">The sequence shown here is derived from an EMBL/GenBank/DDBJ whole genome shotgun (WGS) entry which is preliminary data.</text>
</comment>
<evidence type="ECO:0000256" key="1">
    <source>
        <dbReference type="SAM" id="Phobius"/>
    </source>
</evidence>
<reference evidence="2 3" key="1">
    <citation type="submission" date="2021-03" db="EMBL/GenBank/DDBJ databases">
        <authorList>
            <person name="Grouzdev D.S."/>
        </authorList>
    </citation>
    <scope>NUCLEOTIDE SEQUENCE [LARGE SCALE GENOMIC DNA]</scope>
    <source>
        <strain evidence="2 3">M50-1</strain>
    </source>
</reference>
<dbReference type="EMBL" id="SIJK02000007">
    <property type="protein sequence ID" value="MBP1465229.1"/>
    <property type="molecule type" value="Genomic_DNA"/>
</dbReference>
<evidence type="ECO:0000313" key="3">
    <source>
        <dbReference type="Proteomes" id="UP001193081"/>
    </source>
</evidence>
<name>A0ABS4D704_9CHLR</name>
<keyword evidence="1" id="KW-0472">Membrane</keyword>
<protein>
    <submittedName>
        <fullName evidence="2">Anti-sigma factor</fullName>
    </submittedName>
</protein>
<dbReference type="RefSeq" id="WP_135477276.1">
    <property type="nucleotide sequence ID" value="NZ_SIJK02000007.1"/>
</dbReference>
<feature type="transmembrane region" description="Helical" evidence="1">
    <location>
        <begin position="120"/>
        <end position="144"/>
    </location>
</feature>
<evidence type="ECO:0000313" key="2">
    <source>
        <dbReference type="EMBL" id="MBP1465229.1"/>
    </source>
</evidence>
<keyword evidence="1" id="KW-0812">Transmembrane</keyword>
<accession>A0ABS4D704</accession>
<dbReference type="Proteomes" id="UP001193081">
    <property type="component" value="Unassembled WGS sequence"/>
</dbReference>
<proteinExistence type="predicted"/>
<feature type="transmembrane region" description="Helical" evidence="1">
    <location>
        <begin position="62"/>
        <end position="83"/>
    </location>
</feature>
<keyword evidence="1" id="KW-1133">Transmembrane helix</keyword>